<gene>
    <name evidence="5" type="primary">gtdA</name>
    <name evidence="5" type="ORF">E0W60_03820</name>
</gene>
<evidence type="ECO:0000256" key="2">
    <source>
        <dbReference type="ARBA" id="ARBA00023002"/>
    </source>
</evidence>
<dbReference type="InterPro" id="IPR011051">
    <property type="entry name" value="RmlC_Cupin_sf"/>
</dbReference>
<feature type="domain" description="Cupin type-2" evidence="4">
    <location>
        <begin position="96"/>
        <end position="163"/>
    </location>
</feature>
<dbReference type="InterPro" id="IPR047183">
    <property type="entry name" value="GDO-like"/>
</dbReference>
<dbReference type="KEGG" id="cox:E0W60_03820"/>
<organism evidence="5 6">
    <name type="scientific">Cupriavidus oxalaticus</name>
    <dbReference type="NCBI Taxonomy" id="96344"/>
    <lineage>
        <taxon>Bacteria</taxon>
        <taxon>Pseudomonadati</taxon>
        <taxon>Pseudomonadota</taxon>
        <taxon>Betaproteobacteria</taxon>
        <taxon>Burkholderiales</taxon>
        <taxon>Burkholderiaceae</taxon>
        <taxon>Cupriavidus</taxon>
    </lineage>
</organism>
<evidence type="ECO:0000256" key="1">
    <source>
        <dbReference type="ARBA" id="ARBA00022964"/>
    </source>
</evidence>
<dbReference type="EC" id="1.13.11.4" evidence="3"/>
<dbReference type="CDD" id="cd06992">
    <property type="entry name" value="cupin_GDO-like_C"/>
    <property type="match status" value="1"/>
</dbReference>
<reference evidence="5 6" key="1">
    <citation type="submission" date="2019-03" db="EMBL/GenBank/DDBJ databases">
        <title>Efficiently degradation of phenoxyalkanoic acid herbicides by Cupriavidus oxalaticus strain X32.</title>
        <authorList>
            <person name="Sheng X."/>
        </authorList>
    </citation>
    <scope>NUCLEOTIDE SEQUENCE [LARGE SCALE GENOMIC DNA]</scope>
    <source>
        <strain evidence="5 6">X32</strain>
    </source>
</reference>
<dbReference type="SUPFAM" id="SSF51182">
    <property type="entry name" value="RmlC-like cupins"/>
    <property type="match status" value="1"/>
</dbReference>
<dbReference type="NCBIfam" id="TIGR02272">
    <property type="entry name" value="gentisate_1_2"/>
    <property type="match status" value="1"/>
</dbReference>
<evidence type="ECO:0000313" key="5">
    <source>
        <dbReference type="EMBL" id="QBY50348.1"/>
    </source>
</evidence>
<sequence>MTTNPTPDVLSRRDAFYRELEPHAMAALWTRLRKLIPSEPTPAGVAHRWAYATARPYLMESASLISAEEAERRVLLMENPGLPGTSCITRTMYAGLQLILPGEVAPAHRHTQSALRFIVEGSGAYTAVDGEKTYMEPGDFVITPAWTWHHHGHEGNAPMVWLDGLDIPIVSLFNGGFREEFKSGEAPVTRPAGDALARYGTGLMPVGYQASTMNSPVFNYPYARTREALFALPRAGAPDPHAGYLMRYTNPVDGGWAMPTIATMIRLLPSGFATLPYRSTDSIVFVCVEGSGHVTIGDQQLEIAPHDVVVVPGWSRYTLHASQDLVLFSYSDRVAQEKLGLFREQRC</sequence>
<dbReference type="Gene3D" id="2.60.120.10">
    <property type="entry name" value="Jelly Rolls"/>
    <property type="match status" value="1"/>
</dbReference>
<evidence type="ECO:0000259" key="4">
    <source>
        <dbReference type="Pfam" id="PF07883"/>
    </source>
</evidence>
<dbReference type="InterPro" id="IPR014710">
    <property type="entry name" value="RmlC-like_jellyroll"/>
</dbReference>
<dbReference type="Pfam" id="PF07883">
    <property type="entry name" value="Cupin_2"/>
    <property type="match status" value="1"/>
</dbReference>
<keyword evidence="2 5" id="KW-0560">Oxidoreductase</keyword>
<dbReference type="EMBL" id="CP038634">
    <property type="protein sequence ID" value="QBY50348.1"/>
    <property type="molecule type" value="Genomic_DNA"/>
</dbReference>
<protein>
    <recommendedName>
        <fullName evidence="3">Gentisate 1,2-dioxygenase</fullName>
        <ecNumber evidence="3">1.13.11.4</ecNumber>
    </recommendedName>
</protein>
<accession>A0A4P7L4B5</accession>
<dbReference type="RefSeq" id="WP_135703080.1">
    <property type="nucleotide sequence ID" value="NZ_CP038634.1"/>
</dbReference>
<dbReference type="InterPro" id="IPR013096">
    <property type="entry name" value="Cupin_2"/>
</dbReference>
<dbReference type="OrthoDB" id="285029at2"/>
<dbReference type="CDD" id="cd02216">
    <property type="entry name" value="cupin_GDO-like_N"/>
    <property type="match status" value="1"/>
</dbReference>
<proteinExistence type="predicted"/>
<evidence type="ECO:0000313" key="6">
    <source>
        <dbReference type="Proteomes" id="UP000295294"/>
    </source>
</evidence>
<evidence type="ECO:0000256" key="3">
    <source>
        <dbReference type="NCBIfam" id="TIGR02272"/>
    </source>
</evidence>
<dbReference type="GO" id="GO:0047922">
    <property type="term" value="F:gentisate 1,2-dioxygenase activity"/>
    <property type="evidence" value="ECO:0007669"/>
    <property type="project" value="UniProtKB-UniRule"/>
</dbReference>
<dbReference type="AlphaFoldDB" id="A0A4P7L4B5"/>
<name>A0A4P7L4B5_9BURK</name>
<dbReference type="InterPro" id="IPR011960">
    <property type="entry name" value="Gentisate_dOase"/>
</dbReference>
<dbReference type="PANTHER" id="PTHR41517">
    <property type="entry name" value="1,2-DIOXYGENASE PROTEIN-RELATED"/>
    <property type="match status" value="1"/>
</dbReference>
<keyword evidence="1 5" id="KW-0223">Dioxygenase</keyword>
<dbReference type="Proteomes" id="UP000295294">
    <property type="component" value="Chromosome 1"/>
</dbReference>
<dbReference type="PANTHER" id="PTHR41517:SF1">
    <property type="entry name" value="CUPIN"/>
    <property type="match status" value="1"/>
</dbReference>